<gene>
    <name evidence="10" type="ORF">EV650_7121</name>
</gene>
<dbReference type="InterPro" id="IPR016032">
    <property type="entry name" value="Sig_transdc_resp-reg_C-effctor"/>
</dbReference>
<dbReference type="InterPro" id="IPR005158">
    <property type="entry name" value="BTAD"/>
</dbReference>
<dbReference type="InterPro" id="IPR041664">
    <property type="entry name" value="AAA_16"/>
</dbReference>
<keyword evidence="6" id="KW-0804">Transcription</keyword>
<feature type="domain" description="OmpR/PhoB-type" evidence="9">
    <location>
        <begin position="1"/>
        <end position="91"/>
    </location>
</feature>
<dbReference type="CDD" id="cd15831">
    <property type="entry name" value="BTAD"/>
    <property type="match status" value="1"/>
</dbReference>
<dbReference type="InterPro" id="IPR011990">
    <property type="entry name" value="TPR-like_helical_dom_sf"/>
</dbReference>
<dbReference type="Pfam" id="PF13191">
    <property type="entry name" value="AAA_16"/>
    <property type="match status" value="1"/>
</dbReference>
<dbReference type="Pfam" id="PF07719">
    <property type="entry name" value="TPR_2"/>
    <property type="match status" value="1"/>
</dbReference>
<reference evidence="10 11" key="1">
    <citation type="submission" date="2019-03" db="EMBL/GenBank/DDBJ databases">
        <title>Genomic Encyclopedia of Type Strains, Phase III (KMG-III): the genomes of soil and plant-associated and newly described type strains.</title>
        <authorList>
            <person name="Whitman W."/>
        </authorList>
    </citation>
    <scope>NUCLEOTIDE SEQUENCE [LARGE SCALE GENOMIC DNA]</scope>
    <source>
        <strain evidence="10 11">VKM Ac-2570</strain>
    </source>
</reference>
<accession>A0A4R7ZDH0</accession>
<keyword evidence="5 8" id="KW-0238">DNA-binding</keyword>
<dbReference type="GO" id="GO:0006355">
    <property type="term" value="P:regulation of DNA-templated transcription"/>
    <property type="evidence" value="ECO:0007669"/>
    <property type="project" value="InterPro"/>
</dbReference>
<keyword evidence="2" id="KW-0677">Repeat</keyword>
<keyword evidence="11" id="KW-1185">Reference proteome</keyword>
<dbReference type="PANTHER" id="PTHR35807">
    <property type="entry name" value="TRANSCRIPTIONAL REGULATOR REDD-RELATED"/>
    <property type="match status" value="1"/>
</dbReference>
<feature type="DNA-binding region" description="OmpR/PhoB-type" evidence="8">
    <location>
        <begin position="1"/>
        <end position="91"/>
    </location>
</feature>
<evidence type="ECO:0000256" key="8">
    <source>
        <dbReference type="PROSITE-ProRule" id="PRU01091"/>
    </source>
</evidence>
<dbReference type="EMBL" id="SODF01000003">
    <property type="protein sequence ID" value="TDW15633.1"/>
    <property type="molecule type" value="Genomic_DNA"/>
</dbReference>
<proteinExistence type="inferred from homology"/>
<dbReference type="SMART" id="SM00028">
    <property type="entry name" value="TPR"/>
    <property type="match status" value="6"/>
</dbReference>
<feature type="repeat" description="TPR" evidence="7">
    <location>
        <begin position="822"/>
        <end position="855"/>
    </location>
</feature>
<comment type="similarity">
    <text evidence="1">Belongs to the AfsR/DnrI/RedD regulatory family.</text>
</comment>
<dbReference type="InterPro" id="IPR036388">
    <property type="entry name" value="WH-like_DNA-bd_sf"/>
</dbReference>
<dbReference type="RefSeq" id="WP_134123472.1">
    <property type="nucleotide sequence ID" value="NZ_SODF01000003.1"/>
</dbReference>
<dbReference type="SUPFAM" id="SSF48452">
    <property type="entry name" value="TPR-like"/>
    <property type="match status" value="2"/>
</dbReference>
<evidence type="ECO:0000256" key="6">
    <source>
        <dbReference type="ARBA" id="ARBA00023163"/>
    </source>
</evidence>
<dbReference type="InterPro" id="IPR027417">
    <property type="entry name" value="P-loop_NTPase"/>
</dbReference>
<dbReference type="OrthoDB" id="4326794at2"/>
<dbReference type="InterPro" id="IPR051677">
    <property type="entry name" value="AfsR-DnrI-RedD_regulator"/>
</dbReference>
<dbReference type="Gene3D" id="1.25.40.10">
    <property type="entry name" value="Tetratricopeptide repeat domain"/>
    <property type="match status" value="2"/>
</dbReference>
<evidence type="ECO:0000256" key="1">
    <source>
        <dbReference type="ARBA" id="ARBA00005820"/>
    </source>
</evidence>
<keyword evidence="3 7" id="KW-0802">TPR repeat</keyword>
<dbReference type="SMART" id="SM00862">
    <property type="entry name" value="Trans_reg_C"/>
    <property type="match status" value="1"/>
</dbReference>
<name>A0A4R7ZDH0_9ACTN</name>
<organism evidence="10 11">
    <name type="scientific">Kribbella kalugense</name>
    <dbReference type="NCBI Taxonomy" id="2512221"/>
    <lineage>
        <taxon>Bacteria</taxon>
        <taxon>Bacillati</taxon>
        <taxon>Actinomycetota</taxon>
        <taxon>Actinomycetes</taxon>
        <taxon>Propionibacteriales</taxon>
        <taxon>Kribbellaceae</taxon>
        <taxon>Kribbella</taxon>
    </lineage>
</organism>
<evidence type="ECO:0000256" key="2">
    <source>
        <dbReference type="ARBA" id="ARBA00022737"/>
    </source>
</evidence>
<dbReference type="SUPFAM" id="SSF52540">
    <property type="entry name" value="P-loop containing nucleoside triphosphate hydrolases"/>
    <property type="match status" value="1"/>
</dbReference>
<evidence type="ECO:0000256" key="4">
    <source>
        <dbReference type="ARBA" id="ARBA00023015"/>
    </source>
</evidence>
<evidence type="ECO:0000256" key="3">
    <source>
        <dbReference type="ARBA" id="ARBA00022803"/>
    </source>
</evidence>
<dbReference type="PRINTS" id="PR00364">
    <property type="entry name" value="DISEASERSIST"/>
</dbReference>
<dbReference type="GO" id="GO:0000160">
    <property type="term" value="P:phosphorelay signal transduction system"/>
    <property type="evidence" value="ECO:0007669"/>
    <property type="project" value="InterPro"/>
</dbReference>
<dbReference type="Pfam" id="PF03704">
    <property type="entry name" value="BTAD"/>
    <property type="match status" value="1"/>
</dbReference>
<dbReference type="GO" id="GO:0043531">
    <property type="term" value="F:ADP binding"/>
    <property type="evidence" value="ECO:0007669"/>
    <property type="project" value="InterPro"/>
</dbReference>
<dbReference type="PANTHER" id="PTHR35807:SF1">
    <property type="entry name" value="TRANSCRIPTIONAL REGULATOR REDD"/>
    <property type="match status" value="1"/>
</dbReference>
<dbReference type="InterPro" id="IPR013105">
    <property type="entry name" value="TPR_2"/>
</dbReference>
<dbReference type="Gene3D" id="3.40.50.300">
    <property type="entry name" value="P-loop containing nucleotide triphosphate hydrolases"/>
    <property type="match status" value="1"/>
</dbReference>
<comment type="caution">
    <text evidence="10">The sequence shown here is derived from an EMBL/GenBank/DDBJ whole genome shotgun (WGS) entry which is preliminary data.</text>
</comment>
<evidence type="ECO:0000256" key="5">
    <source>
        <dbReference type="ARBA" id="ARBA00023125"/>
    </source>
</evidence>
<dbReference type="Proteomes" id="UP000295447">
    <property type="component" value="Unassembled WGS sequence"/>
</dbReference>
<evidence type="ECO:0000256" key="7">
    <source>
        <dbReference type="PROSITE-ProRule" id="PRU00339"/>
    </source>
</evidence>
<dbReference type="AlphaFoldDB" id="A0A4R7ZDH0"/>
<evidence type="ECO:0000313" key="11">
    <source>
        <dbReference type="Proteomes" id="UP000295447"/>
    </source>
</evidence>
<dbReference type="PROSITE" id="PS50005">
    <property type="entry name" value="TPR"/>
    <property type="match status" value="1"/>
</dbReference>
<dbReference type="PROSITE" id="PS51755">
    <property type="entry name" value="OMPR_PHOB"/>
    <property type="match status" value="1"/>
</dbReference>
<sequence>MQLRVLGALELRVDGERVGLDAARQRGVLALLAVHAGAVAPTDWLVDQLWSGEPPRSARTTLQSCVYRIRRRLEGSALRIDSRPDGYVLRVPAGESDLSEYERLVAAGRSALDEQRVPDAVARFREALALWSGDFLADVDLPAVRQRAGELEEGRLAVLETCLQGELDLGRHGAVVPELQALTARHPLRELPWQLLMTAQCRAGRRAEALDTYQRLWRVLDEQLGVQPSAAAQELQARILASNEPEPARQLLVPRQLPAGVPGFVGRGGSLKRLDEYLDRIRTRPAAGLCVVTGPAGIGKTTLAVHWARQIAEQFPDGQLYADLRGFDPSGRTADPGTTLSRFLIALGTPPDRVPADLEAGTAALRSLLEDRRVLLVLDNARSAEQARPLLAGGPGCLTVVTSRDRLAGLVVTEQAAAVTLEPFGADAAQLLLEARIGPERFAQERAAFDELVAGCAGLPLALAVVGALADLHPNWPLASLVTELRRNVLDALSAGDPATDARAVFSWSYRSLSPSGARLFRLLGVHPGPELDTAEAAALAGVTAAQAHQQLDELCHSHQLSETAPGWYAMHDLLRSYAIELAEPAEARAALGRLLDLLVHTGHAAALQLSPTRDPASLLPADPAVVVDPPASRAAAMDWFAARHRTLGGLTHLDGFDEQVWRLAWSLADFQDQQGDWNELIAVQRRGLAAATRLGLVAEQARAHRSLARMHLRLRRLDVAFDEEQQALELSRSLGDVTGEAHAYVGIGRIQSAQGRKADAIVAATEAQTRYAQVGHRSGYANALNNAGWYHAELGDYEEAVRCCEQALAELRDIGELHGEADTLDSLGFAYGRLGRPDDALRCYRRAIELQELLGRRLELAESFEAVGDIHETLGEHATAREYWGRAAGMLEELDHPTAVAVRAKLS</sequence>
<dbReference type="Pfam" id="PF13424">
    <property type="entry name" value="TPR_12"/>
    <property type="match status" value="1"/>
</dbReference>
<dbReference type="GO" id="GO:0003677">
    <property type="term" value="F:DNA binding"/>
    <property type="evidence" value="ECO:0007669"/>
    <property type="project" value="UniProtKB-UniRule"/>
</dbReference>
<dbReference type="SUPFAM" id="SSF46894">
    <property type="entry name" value="C-terminal effector domain of the bipartite response regulators"/>
    <property type="match status" value="1"/>
</dbReference>
<protein>
    <submittedName>
        <fullName evidence="10">DNA-binding SARP family transcriptional activator</fullName>
    </submittedName>
</protein>
<keyword evidence="4" id="KW-0805">Transcription regulation</keyword>
<dbReference type="InterPro" id="IPR001867">
    <property type="entry name" value="OmpR/PhoB-type_DNA-bd"/>
</dbReference>
<dbReference type="SMART" id="SM01043">
    <property type="entry name" value="BTAD"/>
    <property type="match status" value="1"/>
</dbReference>
<evidence type="ECO:0000259" key="9">
    <source>
        <dbReference type="PROSITE" id="PS51755"/>
    </source>
</evidence>
<dbReference type="Gene3D" id="1.10.10.10">
    <property type="entry name" value="Winged helix-like DNA-binding domain superfamily/Winged helix DNA-binding domain"/>
    <property type="match status" value="1"/>
</dbReference>
<dbReference type="InterPro" id="IPR019734">
    <property type="entry name" value="TPR_rpt"/>
</dbReference>
<evidence type="ECO:0000313" key="10">
    <source>
        <dbReference type="EMBL" id="TDW15633.1"/>
    </source>
</evidence>